<evidence type="ECO:0000313" key="1">
    <source>
        <dbReference type="EMBL" id="NME21220.1"/>
    </source>
</evidence>
<dbReference type="EMBL" id="JABAFN010000001">
    <property type="protein sequence ID" value="NME21220.1"/>
    <property type="molecule type" value="Genomic_DNA"/>
</dbReference>
<name>A0AAW9ZEE1_LIMRT</name>
<reference evidence="1 2" key="1">
    <citation type="submission" date="2020-04" db="EMBL/GenBank/DDBJ databases">
        <authorList>
            <person name="Hitch T.C.A."/>
            <person name="Wylensek D."/>
            <person name="Clavel T."/>
        </authorList>
    </citation>
    <scope>NUCLEOTIDE SEQUENCE [LARGE SCALE GENOMIC DNA]</scope>
    <source>
        <strain evidence="1 2">WCA-386-APC-4I</strain>
    </source>
</reference>
<accession>A0AAW9ZEE1</accession>
<dbReference type="Proteomes" id="UP000587270">
    <property type="component" value="Unassembled WGS sequence"/>
</dbReference>
<dbReference type="RefSeq" id="WP_170090477.1">
    <property type="nucleotide sequence ID" value="NZ_JABAFN010000001.1"/>
</dbReference>
<evidence type="ECO:0000313" key="2">
    <source>
        <dbReference type="Proteomes" id="UP000587270"/>
    </source>
</evidence>
<sequence length="82" mass="10152">MNKHIEKINITQESVDDFLRSPEIKRLLKVFKHMLRGYKPIKRTRKRQIAKAKHMMAMHDHTSYEWSQWWHKQARKPKGWKK</sequence>
<protein>
    <submittedName>
        <fullName evidence="1">Uncharacterized protein</fullName>
    </submittedName>
</protein>
<gene>
    <name evidence="1" type="ORF">HF865_00540</name>
</gene>
<organism evidence="1 2">
    <name type="scientific">Limosilactobacillus reuteri</name>
    <name type="common">Lactobacillus reuteri</name>
    <dbReference type="NCBI Taxonomy" id="1598"/>
    <lineage>
        <taxon>Bacteria</taxon>
        <taxon>Bacillati</taxon>
        <taxon>Bacillota</taxon>
        <taxon>Bacilli</taxon>
        <taxon>Lactobacillales</taxon>
        <taxon>Lactobacillaceae</taxon>
        <taxon>Limosilactobacillus</taxon>
    </lineage>
</organism>
<comment type="caution">
    <text evidence="1">The sequence shown here is derived from an EMBL/GenBank/DDBJ whole genome shotgun (WGS) entry which is preliminary data.</text>
</comment>
<dbReference type="AlphaFoldDB" id="A0AAW9ZEE1"/>
<proteinExistence type="predicted"/>